<dbReference type="EMBL" id="BEXT01000001">
    <property type="protein sequence ID" value="GBC59105.1"/>
    <property type="molecule type" value="Genomic_DNA"/>
</dbReference>
<dbReference type="Proteomes" id="UP000288096">
    <property type="component" value="Unassembled WGS sequence"/>
</dbReference>
<feature type="domain" description="3-dehydroquinate synthase N-terminal" evidence="6">
    <location>
        <begin position="95"/>
        <end position="207"/>
    </location>
</feature>
<dbReference type="AlphaFoldDB" id="A0A401FQG6"/>
<dbReference type="InterPro" id="IPR050071">
    <property type="entry name" value="Dehydroquinate_synthase"/>
</dbReference>
<dbReference type="GO" id="GO:0003856">
    <property type="term" value="F:3-dehydroquinate synthase activity"/>
    <property type="evidence" value="ECO:0007669"/>
    <property type="project" value="TreeGrafter"/>
</dbReference>
<reference evidence="9" key="2">
    <citation type="submission" date="2019-01" db="EMBL/GenBank/DDBJ databases">
        <title>Genome sequence of Desulfonema ishimotonii strain Tokyo 01.</title>
        <authorList>
            <person name="Fukui M."/>
        </authorList>
    </citation>
    <scope>NUCLEOTIDE SEQUENCE [LARGE SCALE GENOMIC DNA]</scope>
    <source>
        <strain evidence="9">Tokyo 01</strain>
    </source>
</reference>
<evidence type="ECO:0000256" key="3">
    <source>
        <dbReference type="ARBA" id="ARBA00023027"/>
    </source>
</evidence>
<dbReference type="PANTHER" id="PTHR43622">
    <property type="entry name" value="3-DEHYDROQUINATE SYNTHASE"/>
    <property type="match status" value="1"/>
</dbReference>
<proteinExistence type="predicted"/>
<dbReference type="NCBIfam" id="NF004852">
    <property type="entry name" value="PRK06203.1"/>
    <property type="match status" value="1"/>
</dbReference>
<sequence>MDDIRKTALSGTQENTYHQSISVSFDYPVCFTHDLFSPENPLLAEILNRRGENRKHRAAVYIDAGVAAAHMGLDNRIRRYFETHSASAELAGAPVTVPGGEAAKDDRELLWKLIQDVSDLHLDRQSYVIAVGGGAVLDMVGFATAIAHRGLRLIRVPTTTLAQNDAGVGVKNGINAQGQKNFVGTFAPPFAVLSDYEFLKTLPADQWISGVAEAFKVALIKDARFFEYLRHHGPELRARSQSVMEETVYRCAILHLDHIRTSGDPFEFGSARPLDFGHWAAHRLESMSGHRIGHGHAVAIGISIDAYVAMTCGLISETDLTHILDGVTACGLSVWDNLLERRHPDGQPEILDGLAQFREHLGGRLTITLPDGIGRKVEVHEVDHRAVGQGIEFLRIKHAQG</sequence>
<dbReference type="GO" id="GO:0008652">
    <property type="term" value="P:amino acid biosynthetic process"/>
    <property type="evidence" value="ECO:0007669"/>
    <property type="project" value="UniProtKB-KW"/>
</dbReference>
<evidence type="ECO:0000259" key="6">
    <source>
        <dbReference type="Pfam" id="PF01761"/>
    </source>
</evidence>
<dbReference type="Pfam" id="PF24621">
    <property type="entry name" value="DHQS_C"/>
    <property type="match status" value="1"/>
</dbReference>
<name>A0A401FQG6_9BACT</name>
<reference evidence="9" key="1">
    <citation type="submission" date="2017-11" db="EMBL/GenBank/DDBJ databases">
        <authorList>
            <person name="Watanabe M."/>
            <person name="Kojima H."/>
        </authorList>
    </citation>
    <scope>NUCLEOTIDE SEQUENCE [LARGE SCALE GENOMIC DNA]</scope>
    <source>
        <strain evidence="9">Tokyo 01</strain>
    </source>
</reference>
<dbReference type="Pfam" id="PF01761">
    <property type="entry name" value="DHQ_synthase"/>
    <property type="match status" value="1"/>
</dbReference>
<dbReference type="RefSeq" id="WP_124326644.1">
    <property type="nucleotide sequence ID" value="NZ_BEXT01000001.1"/>
</dbReference>
<evidence type="ECO:0000256" key="1">
    <source>
        <dbReference type="ARBA" id="ARBA00001911"/>
    </source>
</evidence>
<dbReference type="PANTHER" id="PTHR43622:SF7">
    <property type="entry name" value="3-DEHYDROQUINATE SYNTHASE, CHLOROPLASTIC"/>
    <property type="match status" value="1"/>
</dbReference>
<dbReference type="InterPro" id="IPR030960">
    <property type="entry name" value="DHQS/DOIS_N"/>
</dbReference>
<keyword evidence="5" id="KW-0456">Lyase</keyword>
<comment type="caution">
    <text evidence="8">The sequence shown here is derived from an EMBL/GenBank/DDBJ whole genome shotgun (WGS) entry which is preliminary data.</text>
</comment>
<dbReference type="Gene3D" id="1.20.1090.10">
    <property type="entry name" value="Dehydroquinate synthase-like - alpha domain"/>
    <property type="match status" value="1"/>
</dbReference>
<evidence type="ECO:0000313" key="9">
    <source>
        <dbReference type="Proteomes" id="UP000288096"/>
    </source>
</evidence>
<dbReference type="InterPro" id="IPR056179">
    <property type="entry name" value="DHQS_C"/>
</dbReference>
<accession>A0A401FQG6</accession>
<evidence type="ECO:0000256" key="4">
    <source>
        <dbReference type="ARBA" id="ARBA00023141"/>
    </source>
</evidence>
<evidence type="ECO:0000256" key="5">
    <source>
        <dbReference type="ARBA" id="ARBA00023239"/>
    </source>
</evidence>
<feature type="domain" description="3-dehydroquinate synthase C-terminal" evidence="7">
    <location>
        <begin position="210"/>
        <end position="335"/>
    </location>
</feature>
<keyword evidence="9" id="KW-1185">Reference proteome</keyword>
<dbReference type="CDD" id="cd08198">
    <property type="entry name" value="DHQS-like"/>
    <property type="match status" value="1"/>
</dbReference>
<evidence type="ECO:0000313" key="8">
    <source>
        <dbReference type="EMBL" id="GBC59105.1"/>
    </source>
</evidence>
<comment type="cofactor">
    <cofactor evidence="1">
        <name>NAD(+)</name>
        <dbReference type="ChEBI" id="CHEBI:57540"/>
    </cofactor>
</comment>
<keyword evidence="4" id="KW-0057">Aromatic amino acid biosynthesis</keyword>
<protein>
    <submittedName>
        <fullName evidence="8">3-dehydroquinate synthase</fullName>
    </submittedName>
</protein>
<gene>
    <name evidence="8" type="ORF">DENIS_0035</name>
</gene>
<dbReference type="OrthoDB" id="9806583at2"/>
<keyword evidence="3" id="KW-0520">NAD</keyword>
<dbReference type="Gene3D" id="3.40.50.1970">
    <property type="match status" value="1"/>
</dbReference>
<dbReference type="GO" id="GO:0009073">
    <property type="term" value="P:aromatic amino acid family biosynthetic process"/>
    <property type="evidence" value="ECO:0007669"/>
    <property type="project" value="UniProtKB-KW"/>
</dbReference>
<evidence type="ECO:0000256" key="2">
    <source>
        <dbReference type="ARBA" id="ARBA00022605"/>
    </source>
</evidence>
<evidence type="ECO:0000259" key="7">
    <source>
        <dbReference type="Pfam" id="PF24621"/>
    </source>
</evidence>
<organism evidence="8 9">
    <name type="scientific">Desulfonema ishimotonii</name>
    <dbReference type="NCBI Taxonomy" id="45657"/>
    <lineage>
        <taxon>Bacteria</taxon>
        <taxon>Pseudomonadati</taxon>
        <taxon>Thermodesulfobacteriota</taxon>
        <taxon>Desulfobacteria</taxon>
        <taxon>Desulfobacterales</taxon>
        <taxon>Desulfococcaceae</taxon>
        <taxon>Desulfonema</taxon>
    </lineage>
</organism>
<keyword evidence="2" id="KW-0028">Amino-acid biosynthesis</keyword>
<dbReference type="SUPFAM" id="SSF56796">
    <property type="entry name" value="Dehydroquinate synthase-like"/>
    <property type="match status" value="1"/>
</dbReference>